<accession>A0A7W7Y4J8</accession>
<feature type="domain" description="LysM" evidence="8">
    <location>
        <begin position="105"/>
        <end position="153"/>
    </location>
</feature>
<comment type="caution">
    <text evidence="9">The sequence shown here is derived from an EMBL/GenBank/DDBJ whole genome shotgun (WGS) entry which is preliminary data.</text>
</comment>
<evidence type="ECO:0000256" key="4">
    <source>
        <dbReference type="ARBA" id="ARBA00022801"/>
    </source>
</evidence>
<dbReference type="GO" id="GO:0006508">
    <property type="term" value="P:proteolysis"/>
    <property type="evidence" value="ECO:0007669"/>
    <property type="project" value="UniProtKB-KW"/>
</dbReference>
<dbReference type="Pfam" id="PF01551">
    <property type="entry name" value="Peptidase_M23"/>
    <property type="match status" value="1"/>
</dbReference>
<dbReference type="Gene3D" id="3.10.450.350">
    <property type="match status" value="2"/>
</dbReference>
<dbReference type="PANTHER" id="PTHR21666">
    <property type="entry name" value="PEPTIDASE-RELATED"/>
    <property type="match status" value="1"/>
</dbReference>
<evidence type="ECO:0000313" key="9">
    <source>
        <dbReference type="EMBL" id="MBB5021971.1"/>
    </source>
</evidence>
<proteinExistence type="predicted"/>
<dbReference type="InterPro" id="IPR050570">
    <property type="entry name" value="Cell_wall_metabolism_enzyme"/>
</dbReference>
<dbReference type="GO" id="GO:0046872">
    <property type="term" value="F:metal ion binding"/>
    <property type="evidence" value="ECO:0007669"/>
    <property type="project" value="UniProtKB-KW"/>
</dbReference>
<keyword evidence="2" id="KW-0645">Protease</keyword>
<keyword evidence="10" id="KW-1185">Reference proteome</keyword>
<reference evidence="9 10" key="1">
    <citation type="submission" date="2020-08" db="EMBL/GenBank/DDBJ databases">
        <title>Genomic Encyclopedia of Type Strains, Phase IV (KMG-IV): sequencing the most valuable type-strain genomes for metagenomic binning, comparative biology and taxonomic classification.</title>
        <authorList>
            <person name="Goeker M."/>
        </authorList>
    </citation>
    <scope>NUCLEOTIDE SEQUENCE [LARGE SCALE GENOMIC DNA]</scope>
    <source>
        <strain evidence="9 10">DSM 22071</strain>
    </source>
</reference>
<keyword evidence="4 9" id="KW-0378">Hydrolase</keyword>
<keyword evidence="6" id="KW-0482">Metalloprotease</keyword>
<dbReference type="SUPFAM" id="SSF51261">
    <property type="entry name" value="Duplicated hybrid motif"/>
    <property type="match status" value="1"/>
</dbReference>
<dbReference type="InterPro" id="IPR016047">
    <property type="entry name" value="M23ase_b-sheet_dom"/>
</dbReference>
<dbReference type="GO" id="GO:0004222">
    <property type="term" value="F:metalloendopeptidase activity"/>
    <property type="evidence" value="ECO:0007669"/>
    <property type="project" value="TreeGrafter"/>
</dbReference>
<dbReference type="InterPro" id="IPR018392">
    <property type="entry name" value="LysM"/>
</dbReference>
<dbReference type="AlphaFoldDB" id="A0A7W7Y4J8"/>
<evidence type="ECO:0000256" key="3">
    <source>
        <dbReference type="ARBA" id="ARBA00022723"/>
    </source>
</evidence>
<keyword evidence="7" id="KW-0472">Membrane</keyword>
<dbReference type="PANTHER" id="PTHR21666:SF288">
    <property type="entry name" value="CELL DIVISION PROTEIN YTFB"/>
    <property type="match status" value="1"/>
</dbReference>
<dbReference type="EMBL" id="JACHID010000007">
    <property type="protein sequence ID" value="MBB5021971.1"/>
    <property type="molecule type" value="Genomic_DNA"/>
</dbReference>
<dbReference type="Gene3D" id="2.70.70.10">
    <property type="entry name" value="Glucose Permease (Domain IIA)"/>
    <property type="match status" value="1"/>
</dbReference>
<keyword evidence="5" id="KW-0862">Zinc</keyword>
<dbReference type="InterPro" id="IPR011055">
    <property type="entry name" value="Dup_hybrid_motif"/>
</dbReference>
<dbReference type="RefSeq" id="WP_246347282.1">
    <property type="nucleotide sequence ID" value="NZ_JACHID010000007.1"/>
</dbReference>
<evidence type="ECO:0000256" key="7">
    <source>
        <dbReference type="SAM" id="Phobius"/>
    </source>
</evidence>
<evidence type="ECO:0000256" key="6">
    <source>
        <dbReference type="ARBA" id="ARBA00023049"/>
    </source>
</evidence>
<name>A0A7W7Y4J8_9BACT</name>
<keyword evidence="3" id="KW-0479">Metal-binding</keyword>
<evidence type="ECO:0000256" key="5">
    <source>
        <dbReference type="ARBA" id="ARBA00022833"/>
    </source>
</evidence>
<gene>
    <name evidence="9" type="ORF">HNR37_001288</name>
</gene>
<sequence length="469" mass="53024">MKSRKRPVYVGNYQSSRKSGGSRKIMVLFSSIIGAGLLIGFSANMIISSEVNVRKSLSDESSVLAALEQRHQPALIDYEDEQGFTEEPDFVEIEKGQIPEEITVHEGTVKRGDSLYAILASNGLSPLEIHHITQQLKDTFSVNSFRVGQKYEIHLDPDENFRRFIYHQSRVIALHIEQDMESGEFHTWKDVREFDKRTNTIVGTISDSLSQELQRHNRYALISQLENVFSWQVNFNRDIQPGTRYKVIFEENWLNDQFMGTGRILAAEIIIRNREYRAYYYVDADGNAGYYNDKGDSVQRFFLSKPVEFSRISSDYGYRTHPVYGTRHFHGGVDLVAPTGTPVRAVADGKVVFRGRKGPAGNLITIAHANGYHTQYLHLSRYANNVRYGSRVEQGDVIGYVGMTGVATGPHLDFRVIRNGKLQNPMQALASSSSASSVASEHKNDFLAKRGVLRAQLDELDFQLARLGE</sequence>
<keyword evidence="7" id="KW-1133">Transmembrane helix</keyword>
<dbReference type="PROSITE" id="PS51782">
    <property type="entry name" value="LYSM"/>
    <property type="match status" value="1"/>
</dbReference>
<keyword evidence="7" id="KW-0812">Transmembrane</keyword>
<dbReference type="CDD" id="cd12797">
    <property type="entry name" value="M23_peptidase"/>
    <property type="match status" value="1"/>
</dbReference>
<comment type="cofactor">
    <cofactor evidence="1">
        <name>Zn(2+)</name>
        <dbReference type="ChEBI" id="CHEBI:29105"/>
    </cofactor>
</comment>
<evidence type="ECO:0000256" key="2">
    <source>
        <dbReference type="ARBA" id="ARBA00022670"/>
    </source>
</evidence>
<evidence type="ECO:0000313" key="10">
    <source>
        <dbReference type="Proteomes" id="UP000528322"/>
    </source>
</evidence>
<evidence type="ECO:0000256" key="1">
    <source>
        <dbReference type="ARBA" id="ARBA00001947"/>
    </source>
</evidence>
<protein>
    <submittedName>
        <fullName evidence="9">Murein DD-endopeptidase MepM/ murein hydrolase activator NlpD</fullName>
    </submittedName>
</protein>
<organism evidence="9 10">
    <name type="scientific">Desulfurispira natronophila</name>
    <dbReference type="NCBI Taxonomy" id="682562"/>
    <lineage>
        <taxon>Bacteria</taxon>
        <taxon>Pseudomonadati</taxon>
        <taxon>Chrysiogenota</taxon>
        <taxon>Chrysiogenia</taxon>
        <taxon>Chrysiogenales</taxon>
        <taxon>Chrysiogenaceae</taxon>
        <taxon>Desulfurispira</taxon>
    </lineage>
</organism>
<dbReference type="Proteomes" id="UP000528322">
    <property type="component" value="Unassembled WGS sequence"/>
</dbReference>
<feature type="transmembrane region" description="Helical" evidence="7">
    <location>
        <begin position="25"/>
        <end position="47"/>
    </location>
</feature>
<evidence type="ECO:0000259" key="8">
    <source>
        <dbReference type="PROSITE" id="PS51782"/>
    </source>
</evidence>